<proteinExistence type="predicted"/>
<dbReference type="Proteomes" id="UP000296469">
    <property type="component" value="Chromosome"/>
</dbReference>
<dbReference type="OrthoDB" id="2936081at2"/>
<name>A0A4P7SIY8_9CELL</name>
<dbReference type="InterPro" id="IPR021284">
    <property type="entry name" value="DUF2750"/>
</dbReference>
<gene>
    <name evidence="2" type="ORF">E5225_11085</name>
</gene>
<accession>A0A4P7SIY8</accession>
<dbReference type="KEGG" id="celz:E5225_11085"/>
<feature type="compositionally biased region" description="Basic residues" evidence="1">
    <location>
        <begin position="34"/>
        <end position="44"/>
    </location>
</feature>
<dbReference type="EMBL" id="CP039291">
    <property type="protein sequence ID" value="QCB94030.1"/>
    <property type="molecule type" value="Genomic_DNA"/>
</dbReference>
<evidence type="ECO:0000313" key="2">
    <source>
        <dbReference type="EMBL" id="QCB94030.1"/>
    </source>
</evidence>
<evidence type="ECO:0000313" key="3">
    <source>
        <dbReference type="Proteomes" id="UP000296469"/>
    </source>
</evidence>
<reference evidence="2 3" key="1">
    <citation type="submission" date="2019-04" db="EMBL/GenBank/DDBJ databases">
        <title>Isolation and identification of Cellulomonas shaoxiangyii sp. Nov. isolated from feces of the Tibetan antelopes (Pantholops hodgsonii) in the Qinghai-Tibet plateau of China.</title>
        <authorList>
            <person name="Tian Z."/>
        </authorList>
    </citation>
    <scope>NUCLEOTIDE SEQUENCE [LARGE SCALE GENOMIC DNA]</scope>
    <source>
        <strain evidence="2 3">Z28</strain>
    </source>
</reference>
<organism evidence="2 3">
    <name type="scientific">Cellulomonas shaoxiangyii</name>
    <dbReference type="NCBI Taxonomy" id="2566013"/>
    <lineage>
        <taxon>Bacteria</taxon>
        <taxon>Bacillati</taxon>
        <taxon>Actinomycetota</taxon>
        <taxon>Actinomycetes</taxon>
        <taxon>Micrococcales</taxon>
        <taxon>Cellulomonadaceae</taxon>
        <taxon>Cellulomonas</taxon>
    </lineage>
</organism>
<sequence>MAGRPCRGALGRASVARGRAAPRVDRGGGGPRRLLGRPRGAARARLRDARRERWHGRAAARRGRRGRPVARTVAHRAAGVRVVARGRRRRRLHRWARRRLAGPARGLAAGVPAHAREAGGGAGGAGVSASVGAFCVAAVAAGCVWVLRDGDGYVSVAGADGGRGAMPFWSGRSLAATVTRRAPADRRLVPEPVDLEAFLARWLPGLGRDGLRVGVDWSGMRARGVEVEPHELAGTLVEAGRSPGAATGGRG</sequence>
<dbReference type="AlphaFoldDB" id="A0A4P7SIY8"/>
<dbReference type="Pfam" id="PF11042">
    <property type="entry name" value="DUF2750"/>
    <property type="match status" value="1"/>
</dbReference>
<feature type="region of interest" description="Disordered" evidence="1">
    <location>
        <begin position="1"/>
        <end position="68"/>
    </location>
</feature>
<feature type="compositionally biased region" description="Basic residues" evidence="1">
    <location>
        <begin position="52"/>
        <end position="68"/>
    </location>
</feature>
<protein>
    <submittedName>
        <fullName evidence="2">DUF2750 domain-containing protein</fullName>
    </submittedName>
</protein>
<keyword evidence="3" id="KW-1185">Reference proteome</keyword>
<evidence type="ECO:0000256" key="1">
    <source>
        <dbReference type="SAM" id="MobiDB-lite"/>
    </source>
</evidence>